<evidence type="ECO:0000259" key="1">
    <source>
        <dbReference type="Pfam" id="PF07735"/>
    </source>
</evidence>
<dbReference type="eggNOG" id="ENOG502R33J">
    <property type="taxonomic scope" value="Eukaryota"/>
</dbReference>
<dbReference type="Proteomes" id="UP000008068">
    <property type="component" value="Unassembled WGS sequence"/>
</dbReference>
<evidence type="ECO:0000313" key="2">
    <source>
        <dbReference type="EMBL" id="EGT51991.1"/>
    </source>
</evidence>
<keyword evidence="3" id="KW-1185">Reference proteome</keyword>
<dbReference type="PANTHER" id="PTHR21503:SF8">
    <property type="entry name" value="F-BOX ASSOCIATED DOMAIN-CONTAINING PROTEIN-RELATED"/>
    <property type="match status" value="1"/>
</dbReference>
<dbReference type="InParanoid" id="G0MDW7"/>
<reference evidence="3" key="1">
    <citation type="submission" date="2011-07" db="EMBL/GenBank/DDBJ databases">
        <authorList>
            <consortium name="Caenorhabditis brenneri Sequencing and Analysis Consortium"/>
            <person name="Wilson R.K."/>
        </authorList>
    </citation>
    <scope>NUCLEOTIDE SEQUENCE [LARGE SCALE GENOMIC DNA]</scope>
    <source>
        <strain evidence="3">PB2801</strain>
    </source>
</reference>
<accession>G0MDW7</accession>
<dbReference type="EMBL" id="GL379791">
    <property type="protein sequence ID" value="EGT51991.1"/>
    <property type="molecule type" value="Genomic_DNA"/>
</dbReference>
<dbReference type="InterPro" id="IPR012885">
    <property type="entry name" value="F-box_Sdz-33"/>
</dbReference>
<feature type="domain" description="Sdz-33 F-box" evidence="1">
    <location>
        <begin position="210"/>
        <end position="271"/>
    </location>
</feature>
<dbReference type="AlphaFoldDB" id="G0MDW7"/>
<protein>
    <recommendedName>
        <fullName evidence="1">Sdz-33 F-box domain-containing protein</fullName>
    </recommendedName>
</protein>
<gene>
    <name evidence="2" type="ORF">CAEBREN_02432</name>
</gene>
<name>G0MDW7_CAEBE</name>
<proteinExistence type="predicted"/>
<organism evidence="3">
    <name type="scientific">Caenorhabditis brenneri</name>
    <name type="common">Nematode worm</name>
    <dbReference type="NCBI Taxonomy" id="135651"/>
    <lineage>
        <taxon>Eukaryota</taxon>
        <taxon>Metazoa</taxon>
        <taxon>Ecdysozoa</taxon>
        <taxon>Nematoda</taxon>
        <taxon>Chromadorea</taxon>
        <taxon>Rhabditida</taxon>
        <taxon>Rhabditina</taxon>
        <taxon>Rhabditomorpha</taxon>
        <taxon>Rhabditoidea</taxon>
        <taxon>Rhabditidae</taxon>
        <taxon>Peloderinae</taxon>
        <taxon>Caenorhabditis</taxon>
    </lineage>
</organism>
<sequence length="345" mass="40043">MLPLYKLDVLVLEQIFECFDLKEIIALALLSTRSFIIARSLLRRTRPENVSIDLEIGTSHQITVRRGSEMFEFYVHNNRYLRQGKKLRNVLEASKSKFQWLEFSILNNSDGGISTFWEDENLAIRMLYEYIFSLFGKPITKLIYEPENGNMHFDLLESMMKNQDSLPNAWIRFTNSSLLGIDKAMRVLSVAQNITLDVTLSNFWIPKYKYQNLTIENGNWVNLFELKAINCEFLYLCQTIGSYNPLKDEELKEFVKMWMNGFFPNLKDFRLETNSSISLANILMGIPTEISEMNRFDIEDQYNLLTGGPLNIRQLNNGQVATVYTVDFENSDGEDVSVFVMIVAD</sequence>
<dbReference type="PANTHER" id="PTHR21503">
    <property type="entry name" value="F-BOX-CONTAINING HYPOTHETICAL PROTEIN C.ELEGANS"/>
    <property type="match status" value="1"/>
</dbReference>
<dbReference type="Pfam" id="PF07735">
    <property type="entry name" value="FBA_2"/>
    <property type="match status" value="1"/>
</dbReference>
<dbReference type="HOGENOM" id="CLU_821896_0_0_1"/>
<evidence type="ECO:0000313" key="3">
    <source>
        <dbReference type="Proteomes" id="UP000008068"/>
    </source>
</evidence>